<sequence length="187" mass="21158">MISALFSPYVTALVFIILISYHYSRNLSQFLPLMVTFLLFAIIIPGFYVLWLLESRQIRDIHISDKNDRKIPFLLAGVSSVIGAFLLFILGAAKPVTVIGVAYAVNVIAVALLTQVWKVSIHTALYSAIVTTSVILFGIHLWWLYLFLIPLAWSRIHRKRHTIWQAVAGSLIAFVLTAATFWFFGYL</sequence>
<dbReference type="Proteomes" id="UP000034498">
    <property type="component" value="Unassembled WGS sequence"/>
</dbReference>
<evidence type="ECO:0008006" key="4">
    <source>
        <dbReference type="Google" id="ProtNLM"/>
    </source>
</evidence>
<dbReference type="AlphaFoldDB" id="A0A0G0K4Z0"/>
<dbReference type="EMBL" id="LBUX01000022">
    <property type="protein sequence ID" value="KKQ73872.1"/>
    <property type="molecule type" value="Genomic_DNA"/>
</dbReference>
<evidence type="ECO:0000313" key="3">
    <source>
        <dbReference type="Proteomes" id="UP000034498"/>
    </source>
</evidence>
<dbReference type="STRING" id="1618336.US94_C0022G0008"/>
<organism evidence="2 3">
    <name type="scientific">Berkelbacteria bacterium GW2011_GWB1_38_5</name>
    <dbReference type="NCBI Taxonomy" id="1618336"/>
    <lineage>
        <taxon>Bacteria</taxon>
        <taxon>Candidatus Berkelbacteria</taxon>
    </lineage>
</organism>
<gene>
    <name evidence="2" type="ORF">US94_C0022G0008</name>
</gene>
<feature type="transmembrane region" description="Helical" evidence="1">
    <location>
        <begin position="6"/>
        <end position="23"/>
    </location>
</feature>
<feature type="transmembrane region" description="Helical" evidence="1">
    <location>
        <begin position="163"/>
        <end position="184"/>
    </location>
</feature>
<keyword evidence="1" id="KW-0812">Transmembrane</keyword>
<name>A0A0G0K4Z0_9BACT</name>
<feature type="transmembrane region" description="Helical" evidence="1">
    <location>
        <begin position="97"/>
        <end position="117"/>
    </location>
</feature>
<evidence type="ECO:0000256" key="1">
    <source>
        <dbReference type="SAM" id="Phobius"/>
    </source>
</evidence>
<comment type="caution">
    <text evidence="2">The sequence shown here is derived from an EMBL/GenBank/DDBJ whole genome shotgun (WGS) entry which is preliminary data.</text>
</comment>
<feature type="transmembrane region" description="Helical" evidence="1">
    <location>
        <begin position="30"/>
        <end position="51"/>
    </location>
</feature>
<feature type="transmembrane region" description="Helical" evidence="1">
    <location>
        <begin position="71"/>
        <end position="90"/>
    </location>
</feature>
<proteinExistence type="predicted"/>
<keyword evidence="1" id="KW-0472">Membrane</keyword>
<keyword evidence="1" id="KW-1133">Transmembrane helix</keyword>
<feature type="transmembrane region" description="Helical" evidence="1">
    <location>
        <begin position="123"/>
        <end position="151"/>
    </location>
</feature>
<accession>A0A0G0K4Z0</accession>
<protein>
    <recommendedName>
        <fullName evidence="4">Phosphatidic acid phosphatase type 2/haloperoxidase domain-containing protein</fullName>
    </recommendedName>
</protein>
<reference evidence="2 3" key="1">
    <citation type="journal article" date="2015" name="Nature">
        <title>rRNA introns, odd ribosomes, and small enigmatic genomes across a large radiation of phyla.</title>
        <authorList>
            <person name="Brown C.T."/>
            <person name="Hug L.A."/>
            <person name="Thomas B.C."/>
            <person name="Sharon I."/>
            <person name="Castelle C.J."/>
            <person name="Singh A."/>
            <person name="Wilkins M.J."/>
            <person name="Williams K.H."/>
            <person name="Banfield J.F."/>
        </authorList>
    </citation>
    <scope>NUCLEOTIDE SEQUENCE [LARGE SCALE GENOMIC DNA]</scope>
</reference>
<evidence type="ECO:0000313" key="2">
    <source>
        <dbReference type="EMBL" id="KKQ73872.1"/>
    </source>
</evidence>